<evidence type="ECO:0000313" key="2">
    <source>
        <dbReference type="EMBL" id="ABW33271.1"/>
    </source>
</evidence>
<protein>
    <submittedName>
        <fullName evidence="2">Uncharacterized protein</fullName>
    </submittedName>
</protein>
<reference evidence="2 3" key="1">
    <citation type="journal article" date="2008" name="Proc. Natl. Acad. Sci. U.S.A.">
        <title>Niche adaptation and genome expansion in the chlorophyll d-producing cyanobacterium Acaryochloris marina.</title>
        <authorList>
            <person name="Swingley W.D."/>
            <person name="Chen M."/>
            <person name="Cheung P.C."/>
            <person name="Conrad A.L."/>
            <person name="Dejesa L.C."/>
            <person name="Hao J."/>
            <person name="Honchak B.M."/>
            <person name="Karbach L.E."/>
            <person name="Kurdoglu A."/>
            <person name="Lahiri S."/>
            <person name="Mastrian S.D."/>
            <person name="Miyashita H."/>
            <person name="Page L."/>
            <person name="Ramakrishna P."/>
            <person name="Satoh S."/>
            <person name="Sattley W.M."/>
            <person name="Shimada Y."/>
            <person name="Taylor H.L."/>
            <person name="Tomo T."/>
            <person name="Tsuchiya T."/>
            <person name="Wang Z.T."/>
            <person name="Raymond J."/>
            <person name="Mimuro M."/>
            <person name="Blankenship R.E."/>
            <person name="Touchman J.W."/>
        </authorList>
    </citation>
    <scope>NUCLEOTIDE SEQUENCE [LARGE SCALE GENOMIC DNA]</scope>
    <source>
        <strain evidence="3">MBIC 11017</strain>
        <plasmid evidence="3">Plasmid pREB7</plasmid>
    </source>
</reference>
<keyword evidence="3" id="KW-1185">Reference proteome</keyword>
<feature type="compositionally biased region" description="Low complexity" evidence="1">
    <location>
        <begin position="126"/>
        <end position="145"/>
    </location>
</feature>
<dbReference type="AlphaFoldDB" id="A8ZQI5"/>
<proteinExistence type="predicted"/>
<evidence type="ECO:0000313" key="3">
    <source>
        <dbReference type="Proteomes" id="UP000000268"/>
    </source>
</evidence>
<dbReference type="RefSeq" id="WP_012168337.1">
    <property type="nucleotide sequence ID" value="NC_009932.1"/>
</dbReference>
<feature type="compositionally biased region" description="Basic and acidic residues" evidence="1">
    <location>
        <begin position="112"/>
        <end position="125"/>
    </location>
</feature>
<organism evidence="2 3">
    <name type="scientific">Acaryochloris marina (strain MBIC 11017)</name>
    <dbReference type="NCBI Taxonomy" id="329726"/>
    <lineage>
        <taxon>Bacteria</taxon>
        <taxon>Bacillati</taxon>
        <taxon>Cyanobacteriota</taxon>
        <taxon>Cyanophyceae</taxon>
        <taxon>Acaryochloridales</taxon>
        <taxon>Acaryochloridaceae</taxon>
        <taxon>Acaryochloris</taxon>
    </lineage>
</organism>
<dbReference type="KEGG" id="amr:AM1_G0091"/>
<geneLocation type="plasmid" evidence="2 3">
    <name>pREB7</name>
</geneLocation>
<sequence length="145" mass="16452">MQPSQDQTLERDAEKGMHLAEEGVEKAARLTAETLRILKAQLAKYNNRVSIKFESRADDIANVKAGMQGGLKGVQLRQIVRAGDSIKEVAQRTQSAEKVKLYEDRVLSRAQHELNREKVEHRRSQQTDQSQKQSQRQSQSQDLGL</sequence>
<dbReference type="EMBL" id="CP000844">
    <property type="protein sequence ID" value="ABW33271.1"/>
    <property type="molecule type" value="Genomic_DNA"/>
</dbReference>
<dbReference type="Proteomes" id="UP000000268">
    <property type="component" value="Plasmid pREB7"/>
</dbReference>
<accession>A8ZQI5</accession>
<name>A8ZQI5_ACAM1</name>
<feature type="region of interest" description="Disordered" evidence="1">
    <location>
        <begin position="112"/>
        <end position="145"/>
    </location>
</feature>
<dbReference type="HOGENOM" id="CLU_1782607_0_0_3"/>
<keyword evidence="2" id="KW-0614">Plasmid</keyword>
<gene>
    <name evidence="2" type="ordered locus">AM1_G0091</name>
</gene>
<evidence type="ECO:0000256" key="1">
    <source>
        <dbReference type="SAM" id="MobiDB-lite"/>
    </source>
</evidence>